<evidence type="ECO:0000313" key="1">
    <source>
        <dbReference type="EMBL" id="KAA4013754.1"/>
    </source>
</evidence>
<proteinExistence type="predicted"/>
<dbReference type="Gene3D" id="1.10.3670.10">
    <property type="entry name" value="Putative xylanase like domain"/>
    <property type="match status" value="1"/>
</dbReference>
<dbReference type="SUPFAM" id="SSF54001">
    <property type="entry name" value="Cysteine proteinases"/>
    <property type="match status" value="1"/>
</dbReference>
<accession>A0A641RBW4</accession>
<reference evidence="1" key="1">
    <citation type="journal article" date="2019" name="Nat. Med.">
        <title>A library of human gut bacterial isolates paired with longitudinal multiomics data enables mechanistic microbiome research.</title>
        <authorList>
            <person name="Poyet M."/>
            <person name="Groussin M."/>
            <person name="Gibbons S.M."/>
            <person name="Avila-Pacheco J."/>
            <person name="Jiang X."/>
            <person name="Kearney S.M."/>
            <person name="Perrotta A.R."/>
            <person name="Berdy B."/>
            <person name="Zhao S."/>
            <person name="Lieberman T.D."/>
            <person name="Swanson P.K."/>
            <person name="Smith M."/>
            <person name="Roesemann S."/>
            <person name="Alexander J.E."/>
            <person name="Rich S.A."/>
            <person name="Livny J."/>
            <person name="Vlamakis H."/>
            <person name="Clish C."/>
            <person name="Bullock K."/>
            <person name="Deik A."/>
            <person name="Scott J."/>
            <person name="Pierce K.A."/>
            <person name="Xavier R.J."/>
            <person name="Alm E.J."/>
        </authorList>
    </citation>
    <scope>NUCLEOTIDE SEQUENCE</scope>
    <source>
        <strain evidence="1">BIOML-A147</strain>
    </source>
</reference>
<organism evidence="1">
    <name type="scientific">Bacteroides ovatus</name>
    <dbReference type="NCBI Taxonomy" id="28116"/>
    <lineage>
        <taxon>Bacteria</taxon>
        <taxon>Pseudomonadati</taxon>
        <taxon>Bacteroidota</taxon>
        <taxon>Bacteroidia</taxon>
        <taxon>Bacteroidales</taxon>
        <taxon>Bacteroidaceae</taxon>
        <taxon>Bacteroides</taxon>
    </lineage>
</organism>
<comment type="caution">
    <text evidence="1">The sequence shown here is derived from an EMBL/GenBank/DDBJ whole genome shotgun (WGS) entry which is preliminary data.</text>
</comment>
<dbReference type="AlphaFoldDB" id="A0A641RBW4"/>
<dbReference type="Pfam" id="PF07313">
    <property type="entry name" value="AmiA-like"/>
    <property type="match status" value="1"/>
</dbReference>
<dbReference type="InterPro" id="IPR010846">
    <property type="entry name" value="AmiA-like"/>
</dbReference>
<protein>
    <submittedName>
        <fullName evidence="1">DUF1460 domain-containing protein</fullName>
    </submittedName>
</protein>
<dbReference type="Gene3D" id="2.30.260.10">
    <property type="entry name" value="putative xylanase like domain"/>
    <property type="match status" value="1"/>
</dbReference>
<dbReference type="InterPro" id="IPR038765">
    <property type="entry name" value="Papain-like_cys_pep_sf"/>
</dbReference>
<feature type="non-terminal residue" evidence="1">
    <location>
        <position position="1"/>
    </location>
</feature>
<gene>
    <name evidence="1" type="ORF">F3D60_33250</name>
</gene>
<dbReference type="EMBL" id="VWKO01000690">
    <property type="protein sequence ID" value="KAA4013754.1"/>
    <property type="molecule type" value="Genomic_DNA"/>
</dbReference>
<name>A0A641RBW4_BACOV</name>
<sequence length="197" mass="22069">AVDCLTFVEYTLAQALGSSFADNLQKIRYRDGIINGYPSRLHYTSEWIENGIRHGFLTDITAKNSAHTQKISLSYMSTHPKQYKKLADSPENVRQMAEYEKAISGKVVHWLPKSELPEAGLPWIMNGDIIAITTKMPGLDIAHVGIAEYKEGKLHLLHASSTLGKVVVSDEPLNHMLNNNKSWTGIRVVRMSHSKNN</sequence>